<protein>
    <submittedName>
        <fullName evidence="1">Uncharacterized protein</fullName>
    </submittedName>
</protein>
<accession>A0A2L1UN87</accession>
<dbReference type="Proteomes" id="UP000239197">
    <property type="component" value="Chromosome"/>
</dbReference>
<proteinExistence type="predicted"/>
<sequence>MSKREDITTAVLGSAIGFGLVYTKVLGWIDLGHAQGSDARKLQSKLREEKGRSFYPELNEWYFPVDYYQEMALKIHKSTQTNLWAGVHAPLMVRSCLSWEIKKRIALTIMMKTASRFEALQDSSLVNWRTDSGFSGEDLVSDLLGFYRVFGEGIDPLILAQPTEISYGKSIWDHYGPIGKFKNRGFRPILFPQPSPGKTSIPRIGYLPTWLDYIKPLGDLSNNYISNRYFNRPKKDLFDDVNRMNNELYIALRRGYQKPNDLHMPSHFYVHPHNIPAPDYFHIGGDSQYPIW</sequence>
<evidence type="ECO:0000313" key="1">
    <source>
        <dbReference type="EMBL" id="AVF34400.1"/>
    </source>
</evidence>
<dbReference type="EMBL" id="CP019062">
    <property type="protein sequence ID" value="AVF34400.1"/>
    <property type="molecule type" value="Genomic_DNA"/>
</dbReference>
<name>A0A2L1UN87_9GAMM</name>
<keyword evidence="2" id="KW-1185">Reference proteome</keyword>
<gene>
    <name evidence="1" type="ORF">BV494_05425</name>
</gene>
<dbReference type="KEGG" id="rox:BV494_05425"/>
<dbReference type="AlphaFoldDB" id="A0A2L1UN87"/>
<evidence type="ECO:0000313" key="2">
    <source>
        <dbReference type="Proteomes" id="UP000239197"/>
    </source>
</evidence>
<reference evidence="2" key="1">
    <citation type="submission" date="2017-01" db="EMBL/GenBank/DDBJ databases">
        <title>Genome sequence of Rouxiella sp. ERMR1:05.</title>
        <authorList>
            <person name="Kumar R."/>
            <person name="Singh D."/>
            <person name="Kumar S."/>
        </authorList>
    </citation>
    <scope>NUCLEOTIDE SEQUENCE [LARGE SCALE GENOMIC DNA]</scope>
    <source>
        <strain evidence="2">ERMR1:05</strain>
    </source>
</reference>
<dbReference type="RefSeq" id="WP_192938079.1">
    <property type="nucleotide sequence ID" value="NZ_CP019062.1"/>
</dbReference>
<organism evidence="1 2">
    <name type="scientific">Rahnella sikkimica</name>
    <dbReference type="NCBI Taxonomy" id="1805933"/>
    <lineage>
        <taxon>Bacteria</taxon>
        <taxon>Pseudomonadati</taxon>
        <taxon>Pseudomonadota</taxon>
        <taxon>Gammaproteobacteria</taxon>
        <taxon>Enterobacterales</taxon>
        <taxon>Yersiniaceae</taxon>
        <taxon>Rahnella</taxon>
    </lineage>
</organism>